<dbReference type="Proteomes" id="UP000676506">
    <property type="component" value="Chromosome 2"/>
</dbReference>
<evidence type="ECO:0000313" key="1">
    <source>
        <dbReference type="EMBL" id="QUW04559.1"/>
    </source>
</evidence>
<keyword evidence="2" id="KW-1185">Reference proteome</keyword>
<organism evidence="1 2">
    <name type="scientific">Chloracidobacterium validum</name>
    <dbReference type="NCBI Taxonomy" id="2821543"/>
    <lineage>
        <taxon>Bacteria</taxon>
        <taxon>Pseudomonadati</taxon>
        <taxon>Acidobacteriota</taxon>
        <taxon>Terriglobia</taxon>
        <taxon>Terriglobales</taxon>
        <taxon>Acidobacteriaceae</taxon>
        <taxon>Chloracidobacterium</taxon>
    </lineage>
</organism>
<reference evidence="1 2" key="1">
    <citation type="submission" date="2021-03" db="EMBL/GenBank/DDBJ databases">
        <title>Genomic and phenotypic characterization of Chloracidobacterium isolates provides evidence for multiple species.</title>
        <authorList>
            <person name="Saini M.K."/>
            <person name="Costas A.M.G."/>
            <person name="Tank M."/>
            <person name="Bryant D.A."/>
        </authorList>
    </citation>
    <scope>NUCLEOTIDE SEQUENCE [LARGE SCALE GENOMIC DNA]</scope>
    <source>
        <strain evidence="1 2">BV2-C</strain>
    </source>
</reference>
<protein>
    <recommendedName>
        <fullName evidence="3">Rad50/SbcC-type AAA domain-containing protein</fullName>
    </recommendedName>
</protein>
<dbReference type="SUPFAM" id="SSF52540">
    <property type="entry name" value="P-loop containing nucleoside triphosphate hydrolases"/>
    <property type="match status" value="1"/>
</dbReference>
<gene>
    <name evidence="1" type="ORF">J8C06_12305</name>
</gene>
<dbReference type="RefSeq" id="WP_211430448.1">
    <property type="nucleotide sequence ID" value="NZ_CP072649.1"/>
</dbReference>
<dbReference type="InterPro" id="IPR027417">
    <property type="entry name" value="P-loop_NTPase"/>
</dbReference>
<accession>A0ABX8BFV7</accession>
<dbReference type="EMBL" id="CP072649">
    <property type="protein sequence ID" value="QUW04559.1"/>
    <property type="molecule type" value="Genomic_DNA"/>
</dbReference>
<proteinExistence type="predicted"/>
<evidence type="ECO:0000313" key="2">
    <source>
        <dbReference type="Proteomes" id="UP000676506"/>
    </source>
</evidence>
<name>A0ABX8BFV7_9BACT</name>
<sequence>MTVERRPRRLEWLRDVQKAYPGSRRGNIETHGLDSDFARQTYVATGLESQLLDAVTGRRFRLIILCGNAGDGKTALLQNLAGRLGLGNTRRQGGPVEYRLADGLRVRFNLDGSAAWEEGSSDLLLDQFLAPFVNGPPSEDIVHLLAINDGRLLSWLGRGREATPLARSLLRRLDGNGTDDAPHIGLFHLNRRSLVGEFDATGQLTTGFLDALLDQLYGSADAATMWQKCGTCVAQPHCPVFRAATYFGPDNLPGRVAAPKQQHARHQLYRALQAVHQLGKLHLTIRDLRGTLVYILFGTASCDAHCKGKPYPPYWDRVFDAQTPDRQGELLAALTVFDPAREADARLDRYLLASQRQRRPNLAGARRQAYFELLPETVAQIGGKTAYLGLARGRHLDLLQQVPLLSDAERRSVVQRLGRGLSKAELLPPLAYAKTDSLPFRIHPRTPTDTVFWIETRLDAFAVEAAWLDVGGLGPDRRGLPHEAFLAHRNARGQTARLRLTADLFHVLLELERGYQLSAATLDETFAHLALFIEQIIQNHDGDWYAWHPTQEDRVYRLRLTTRDLGHGFHQVLTVVPD</sequence>
<evidence type="ECO:0008006" key="3">
    <source>
        <dbReference type="Google" id="ProtNLM"/>
    </source>
</evidence>